<comment type="caution">
    <text evidence="1">The sequence shown here is derived from an EMBL/GenBank/DDBJ whole genome shotgun (WGS) entry which is preliminary data.</text>
</comment>
<dbReference type="AlphaFoldDB" id="A0A4U5MCU5"/>
<sequence>MEHHPLFTPALKARSSTFFKSSDEISSRTKGLDTARIRTSQGGKKLKTHLKVGQWRGYQYQDEKDEELFWYSCVKLDEQERFGQLRDLLSHCCNAPKIYTLPSLHTFLTARTKLS</sequence>
<gene>
    <name evidence="1" type="ORF">L596_023160</name>
</gene>
<evidence type="ECO:0000313" key="1">
    <source>
        <dbReference type="EMBL" id="TKR66938.1"/>
    </source>
</evidence>
<dbReference type="Proteomes" id="UP000298663">
    <property type="component" value="Unassembled WGS sequence"/>
</dbReference>
<organism evidence="1 2">
    <name type="scientific">Steinernema carpocapsae</name>
    <name type="common">Entomopathogenic nematode</name>
    <dbReference type="NCBI Taxonomy" id="34508"/>
    <lineage>
        <taxon>Eukaryota</taxon>
        <taxon>Metazoa</taxon>
        <taxon>Ecdysozoa</taxon>
        <taxon>Nematoda</taxon>
        <taxon>Chromadorea</taxon>
        <taxon>Rhabditida</taxon>
        <taxon>Tylenchina</taxon>
        <taxon>Panagrolaimomorpha</taxon>
        <taxon>Strongyloidoidea</taxon>
        <taxon>Steinernematidae</taxon>
        <taxon>Steinernema</taxon>
    </lineage>
</organism>
<accession>A0A4U5MCU5</accession>
<reference evidence="1 2" key="2">
    <citation type="journal article" date="2019" name="G3 (Bethesda)">
        <title>Hybrid Assembly of the Genome of the Entomopathogenic Nematode Steinernema carpocapsae Identifies the X-Chromosome.</title>
        <authorList>
            <person name="Serra L."/>
            <person name="Macchietto M."/>
            <person name="Macias-Munoz A."/>
            <person name="McGill C.J."/>
            <person name="Rodriguez I.M."/>
            <person name="Rodriguez B."/>
            <person name="Murad R."/>
            <person name="Mortazavi A."/>
        </authorList>
    </citation>
    <scope>NUCLEOTIDE SEQUENCE [LARGE SCALE GENOMIC DNA]</scope>
    <source>
        <strain evidence="1 2">ALL</strain>
    </source>
</reference>
<dbReference type="EMBL" id="AZBU02000008">
    <property type="protein sequence ID" value="TKR66938.1"/>
    <property type="molecule type" value="Genomic_DNA"/>
</dbReference>
<protein>
    <submittedName>
        <fullName evidence="1">Uncharacterized protein</fullName>
    </submittedName>
</protein>
<reference evidence="1 2" key="1">
    <citation type="journal article" date="2015" name="Genome Biol.">
        <title>Comparative genomics of Steinernema reveals deeply conserved gene regulatory networks.</title>
        <authorList>
            <person name="Dillman A.R."/>
            <person name="Macchietto M."/>
            <person name="Porter C.F."/>
            <person name="Rogers A."/>
            <person name="Williams B."/>
            <person name="Antoshechkin I."/>
            <person name="Lee M.M."/>
            <person name="Goodwin Z."/>
            <person name="Lu X."/>
            <person name="Lewis E.E."/>
            <person name="Goodrich-Blair H."/>
            <person name="Stock S.P."/>
            <person name="Adams B.J."/>
            <person name="Sternberg P.W."/>
            <person name="Mortazavi A."/>
        </authorList>
    </citation>
    <scope>NUCLEOTIDE SEQUENCE [LARGE SCALE GENOMIC DNA]</scope>
    <source>
        <strain evidence="1 2">ALL</strain>
    </source>
</reference>
<name>A0A4U5MCU5_STECR</name>
<proteinExistence type="predicted"/>
<keyword evidence="2" id="KW-1185">Reference proteome</keyword>
<evidence type="ECO:0000313" key="2">
    <source>
        <dbReference type="Proteomes" id="UP000298663"/>
    </source>
</evidence>